<evidence type="ECO:0000313" key="2">
    <source>
        <dbReference type="EMBL" id="SHO47722.1"/>
    </source>
</evidence>
<proteinExistence type="predicted"/>
<evidence type="ECO:0000313" key="3">
    <source>
        <dbReference type="Proteomes" id="UP000232412"/>
    </source>
</evidence>
<keyword evidence="1" id="KW-0472">Membrane</keyword>
<dbReference type="EMBL" id="FRFC01000005">
    <property type="protein sequence ID" value="SHO47722.1"/>
    <property type="molecule type" value="Genomic_DNA"/>
</dbReference>
<protein>
    <submittedName>
        <fullName evidence="2">Uncharacterized protein</fullName>
    </submittedName>
</protein>
<organism evidence="2 3">
    <name type="scientific">Nitrosotalea sinensis</name>
    <dbReference type="NCBI Taxonomy" id="1499975"/>
    <lineage>
        <taxon>Archaea</taxon>
        <taxon>Nitrososphaerota</taxon>
        <taxon>Nitrososphaeria</taxon>
        <taxon>Nitrosotaleales</taxon>
        <taxon>Nitrosotaleaceae</taxon>
        <taxon>Nitrosotalea</taxon>
    </lineage>
</organism>
<evidence type="ECO:0000256" key="1">
    <source>
        <dbReference type="SAM" id="Phobius"/>
    </source>
</evidence>
<dbReference type="AlphaFoldDB" id="A0A2H1EJ45"/>
<dbReference type="Proteomes" id="UP000232412">
    <property type="component" value="Unassembled WGS sequence"/>
</dbReference>
<keyword evidence="1" id="KW-0812">Transmembrane</keyword>
<keyword evidence="1" id="KW-1133">Transmembrane helix</keyword>
<accession>A0A2H1EJ45</accession>
<keyword evidence="3" id="KW-1185">Reference proteome</keyword>
<sequence>MNLDAREMAFFGIPAASAEYIATAPSIMIATMTKFGDILFVILFQLVFIVLKRLRNHLQIHVLFWNFFEKIISRKDFKKFGKNIDLKNYLMCDCTPDLNIFLETNKVL</sequence>
<reference evidence="3" key="1">
    <citation type="submission" date="2016-12" db="EMBL/GenBank/DDBJ databases">
        <authorList>
            <person name="Herbold C."/>
        </authorList>
    </citation>
    <scope>NUCLEOTIDE SEQUENCE [LARGE SCALE GENOMIC DNA]</scope>
</reference>
<name>A0A2H1EJ45_9ARCH</name>
<feature type="transmembrane region" description="Helical" evidence="1">
    <location>
        <begin position="27"/>
        <end position="51"/>
    </location>
</feature>
<gene>
    <name evidence="2" type="ORF">NSIN_40204</name>
</gene>